<dbReference type="eggNOG" id="COG0582">
    <property type="taxonomic scope" value="Bacteria"/>
</dbReference>
<evidence type="ECO:0000256" key="6">
    <source>
        <dbReference type="SAM" id="Coils"/>
    </source>
</evidence>
<evidence type="ECO:0000256" key="1">
    <source>
        <dbReference type="ARBA" id="ARBA00008857"/>
    </source>
</evidence>
<dbReference type="CDD" id="cd01185">
    <property type="entry name" value="INTN1_C_like"/>
    <property type="match status" value="1"/>
</dbReference>
<dbReference type="SUPFAM" id="SSF56349">
    <property type="entry name" value="DNA breaking-rejoining enzymes"/>
    <property type="match status" value="1"/>
</dbReference>
<dbReference type="InterPro" id="IPR002104">
    <property type="entry name" value="Integrase_catalytic"/>
</dbReference>
<dbReference type="Proteomes" id="UP000008720">
    <property type="component" value="Chromosome"/>
</dbReference>
<dbReference type="EMBL" id="CP002349">
    <property type="protein sequence ID" value="ADR23482.1"/>
    <property type="molecule type" value="Genomic_DNA"/>
</dbReference>
<feature type="domain" description="Tyr recombinase" evidence="7">
    <location>
        <begin position="219"/>
        <end position="407"/>
    </location>
</feature>
<dbReference type="KEGG" id="mtt:Ftrac_3512"/>
<dbReference type="AlphaFoldDB" id="E4TN94"/>
<dbReference type="Pfam" id="PF13102">
    <property type="entry name" value="Phage_int_SAM_5"/>
    <property type="match status" value="1"/>
</dbReference>
<keyword evidence="2" id="KW-0229">DNA integration</keyword>
<evidence type="ECO:0000256" key="2">
    <source>
        <dbReference type="ARBA" id="ARBA00022908"/>
    </source>
</evidence>
<feature type="domain" description="Core-binding (CB)" evidence="8">
    <location>
        <begin position="113"/>
        <end position="199"/>
    </location>
</feature>
<dbReference type="Gene3D" id="1.10.443.10">
    <property type="entry name" value="Intergrase catalytic core"/>
    <property type="match status" value="1"/>
</dbReference>
<dbReference type="Pfam" id="PF17293">
    <property type="entry name" value="Arm-DNA-bind_5"/>
    <property type="match status" value="1"/>
</dbReference>
<dbReference type="PROSITE" id="PS51898">
    <property type="entry name" value="TYR_RECOMBINASE"/>
    <property type="match status" value="1"/>
</dbReference>
<gene>
    <name evidence="9" type="ordered locus">Ftrac_3512</name>
</gene>
<dbReference type="Pfam" id="PF00589">
    <property type="entry name" value="Phage_integrase"/>
    <property type="match status" value="1"/>
</dbReference>
<keyword evidence="4" id="KW-0233">DNA recombination</keyword>
<dbReference type="InterPro" id="IPR050090">
    <property type="entry name" value="Tyrosine_recombinase_XerCD"/>
</dbReference>
<dbReference type="STRING" id="643867.Ftrac_3512"/>
<name>E4TN94_MARTH</name>
<dbReference type="GO" id="GO:0006310">
    <property type="term" value="P:DNA recombination"/>
    <property type="evidence" value="ECO:0007669"/>
    <property type="project" value="UniProtKB-KW"/>
</dbReference>
<protein>
    <submittedName>
        <fullName evidence="9">Integrase family protein</fullName>
    </submittedName>
</protein>
<evidence type="ECO:0000259" key="8">
    <source>
        <dbReference type="PROSITE" id="PS51900"/>
    </source>
</evidence>
<keyword evidence="10" id="KW-1185">Reference proteome</keyword>
<comment type="similarity">
    <text evidence="1">Belongs to the 'phage' integrase family.</text>
</comment>
<dbReference type="GO" id="GO:0003677">
    <property type="term" value="F:DNA binding"/>
    <property type="evidence" value="ECO:0007669"/>
    <property type="project" value="UniProtKB-UniRule"/>
</dbReference>
<dbReference type="InterPro" id="IPR035386">
    <property type="entry name" value="Arm-DNA-bind_5"/>
</dbReference>
<dbReference type="PROSITE" id="PS51900">
    <property type="entry name" value="CB"/>
    <property type="match status" value="1"/>
</dbReference>
<dbReference type="RefSeq" id="WP_013455624.1">
    <property type="nucleotide sequence ID" value="NC_014759.1"/>
</dbReference>
<evidence type="ECO:0000256" key="5">
    <source>
        <dbReference type="PROSITE-ProRule" id="PRU01248"/>
    </source>
</evidence>
<dbReference type="InterPro" id="IPR011010">
    <property type="entry name" value="DNA_brk_join_enz"/>
</dbReference>
<dbReference type="InterPro" id="IPR025269">
    <property type="entry name" value="SAM-like_dom"/>
</dbReference>
<dbReference type="InterPro" id="IPR013762">
    <property type="entry name" value="Integrase-like_cat_sf"/>
</dbReference>
<dbReference type="OrthoDB" id="1098628at2"/>
<evidence type="ECO:0000259" key="7">
    <source>
        <dbReference type="PROSITE" id="PS51898"/>
    </source>
</evidence>
<keyword evidence="6" id="KW-0175">Coiled coil</keyword>
<reference evidence="9 10" key="1">
    <citation type="journal article" date="2011" name="Stand. Genomic Sci.">
        <title>Complete genome sequence of Marivirga tractuosa type strain (H-43).</title>
        <authorList>
            <person name="Pagani I."/>
            <person name="Chertkov O."/>
            <person name="Lapidus A."/>
            <person name="Lucas S."/>
            <person name="Del Rio T.G."/>
            <person name="Tice H."/>
            <person name="Copeland A."/>
            <person name="Cheng J.F."/>
            <person name="Nolan M."/>
            <person name="Saunders E."/>
            <person name="Pitluck S."/>
            <person name="Held B."/>
            <person name="Goodwin L."/>
            <person name="Liolios K."/>
            <person name="Ovchinikova G."/>
            <person name="Ivanova N."/>
            <person name="Mavromatis K."/>
            <person name="Pati A."/>
            <person name="Chen A."/>
            <person name="Palaniappan K."/>
            <person name="Land M."/>
            <person name="Hauser L."/>
            <person name="Jeffries C.D."/>
            <person name="Detter J.C."/>
            <person name="Han C."/>
            <person name="Tapia R."/>
            <person name="Ngatchou-Djao O.D."/>
            <person name="Rohde M."/>
            <person name="Goker M."/>
            <person name="Spring S."/>
            <person name="Sikorski J."/>
            <person name="Woyke T."/>
            <person name="Bristow J."/>
            <person name="Eisen J.A."/>
            <person name="Markowitz V."/>
            <person name="Hugenholtz P."/>
            <person name="Klenk H.P."/>
            <person name="Kyrpides N.C."/>
        </authorList>
    </citation>
    <scope>NUCLEOTIDE SEQUENCE [LARGE SCALE GENOMIC DNA]</scope>
    <source>
        <strain evidence="10">ATCC 23168 / DSM 4126 / NBRC 15989 / NCIMB 1408 / VKM B-1430 / H-43</strain>
    </source>
</reference>
<evidence type="ECO:0000313" key="9">
    <source>
        <dbReference type="EMBL" id="ADR23482.1"/>
    </source>
</evidence>
<dbReference type="GO" id="GO:0015074">
    <property type="term" value="P:DNA integration"/>
    <property type="evidence" value="ECO:0007669"/>
    <property type="project" value="UniProtKB-KW"/>
</dbReference>
<dbReference type="Gene3D" id="1.10.150.130">
    <property type="match status" value="1"/>
</dbReference>
<evidence type="ECO:0000256" key="3">
    <source>
        <dbReference type="ARBA" id="ARBA00023125"/>
    </source>
</evidence>
<sequence>MINISFFHNKQKLDSNNEAPIWMTLTFNGYRIRKSIKASKVRIQNWNSTKSRVKKGTVNSKGITAELLNAKLEELEENIKKINKVALRDEIKFTEEYIISKLENPHSIDARTIGFFQAFDEFLKSCKSHKAKNTIKNYTTIRNFLEDYESSTKSKIELDLIDLDFFEKLRDYSFSNLKVADNYFVKIISVLKTFMNWCINKRYTNSTEFRKFKTSEREREVIYLTKDELFTLYNYQFDSKKLEHVKDTFCFSCFTGLRFSDVISLNENSIIDGYIVKNIQKTKEISAKIPLNKYALEIISKYKNTIHSPLPVISQQKYNEYVKQCCEEVGINSLITLIEYRGSNRIEKTIPKYNLITSHVARKTFVTNSLILGMKELVVRNITGHKKEASFKKYVKIADDHKKTEMENTWNKL</sequence>
<organism evidence="9 10">
    <name type="scientific">Marivirga tractuosa (strain ATCC 23168 / DSM 4126 / NBRC 15989 / NCIMB 1408 / VKM B-1430 / H-43)</name>
    <name type="common">Microscilla tractuosa</name>
    <name type="synonym">Flexibacter tractuosus</name>
    <dbReference type="NCBI Taxonomy" id="643867"/>
    <lineage>
        <taxon>Bacteria</taxon>
        <taxon>Pseudomonadati</taxon>
        <taxon>Bacteroidota</taxon>
        <taxon>Cytophagia</taxon>
        <taxon>Cytophagales</taxon>
        <taxon>Marivirgaceae</taxon>
        <taxon>Marivirga</taxon>
    </lineage>
</organism>
<evidence type="ECO:0000313" key="10">
    <source>
        <dbReference type="Proteomes" id="UP000008720"/>
    </source>
</evidence>
<dbReference type="InterPro" id="IPR044068">
    <property type="entry name" value="CB"/>
</dbReference>
<dbReference type="PANTHER" id="PTHR30349">
    <property type="entry name" value="PHAGE INTEGRASE-RELATED"/>
    <property type="match status" value="1"/>
</dbReference>
<dbReference type="PANTHER" id="PTHR30349:SF64">
    <property type="entry name" value="PROPHAGE INTEGRASE INTD-RELATED"/>
    <property type="match status" value="1"/>
</dbReference>
<accession>E4TN94</accession>
<feature type="coiled-coil region" evidence="6">
    <location>
        <begin position="58"/>
        <end position="92"/>
    </location>
</feature>
<proteinExistence type="inferred from homology"/>
<evidence type="ECO:0000256" key="4">
    <source>
        <dbReference type="ARBA" id="ARBA00023172"/>
    </source>
</evidence>
<keyword evidence="3 5" id="KW-0238">DNA-binding</keyword>
<dbReference type="HOGENOM" id="CLU_033139_7_1_10"/>
<dbReference type="InterPro" id="IPR010998">
    <property type="entry name" value="Integrase_recombinase_N"/>
</dbReference>